<dbReference type="RefSeq" id="WP_256506906.1">
    <property type="nucleotide sequence ID" value="NZ_CP101740.1"/>
</dbReference>
<gene>
    <name evidence="1" type="ORF">NMP03_02165</name>
</gene>
<dbReference type="EMBL" id="CP101740">
    <property type="protein sequence ID" value="UUL83062.1"/>
    <property type="molecule type" value="Genomic_DNA"/>
</dbReference>
<dbReference type="PROSITE" id="PS51318">
    <property type="entry name" value="TAT"/>
    <property type="match status" value="1"/>
</dbReference>
<protein>
    <submittedName>
        <fullName evidence="1">DUF4197 domain-containing protein</fullName>
    </submittedName>
</protein>
<name>A0ABY5L9D8_9SPHN</name>
<dbReference type="InterPro" id="IPR025245">
    <property type="entry name" value="DUF4197"/>
</dbReference>
<proteinExistence type="predicted"/>
<sequence length="222" mass="22926">MEIDRRSLLRTALLTPIALAAGCAGSIGALSVEDGVYRLLSLSSQRAFARLTIPGGFYDDQLTRIVPPASGGDGVLSAVLRTNAVRRQVAMAMNEIAVEAADRAAPIVIDTIRRMSFADALAIARGGPTAATDLLEAQVGDRLIEAMFPEFSLGLSGDVVEILGAIAGAGGGPNYAGLARSASALANRSIFRAIGREEAGIRANPQATRDPAILALLTAGSR</sequence>
<evidence type="ECO:0000313" key="2">
    <source>
        <dbReference type="Proteomes" id="UP001058533"/>
    </source>
</evidence>
<dbReference type="Pfam" id="PF13852">
    <property type="entry name" value="DUF4197"/>
    <property type="match status" value="1"/>
</dbReference>
<evidence type="ECO:0000313" key="1">
    <source>
        <dbReference type="EMBL" id="UUL83062.1"/>
    </source>
</evidence>
<keyword evidence="2" id="KW-1185">Reference proteome</keyword>
<organism evidence="1 2">
    <name type="scientific">Sphingomonas qomolangmaensis</name>
    <dbReference type="NCBI Taxonomy" id="2918765"/>
    <lineage>
        <taxon>Bacteria</taxon>
        <taxon>Pseudomonadati</taxon>
        <taxon>Pseudomonadota</taxon>
        <taxon>Alphaproteobacteria</taxon>
        <taxon>Sphingomonadales</taxon>
        <taxon>Sphingomonadaceae</taxon>
        <taxon>Sphingomonas</taxon>
    </lineage>
</organism>
<dbReference type="PROSITE" id="PS51257">
    <property type="entry name" value="PROKAR_LIPOPROTEIN"/>
    <property type="match status" value="1"/>
</dbReference>
<accession>A0ABY5L9D8</accession>
<dbReference type="InterPro" id="IPR006311">
    <property type="entry name" value="TAT_signal"/>
</dbReference>
<reference evidence="1" key="1">
    <citation type="submission" date="2022-07" db="EMBL/GenBank/DDBJ databases">
        <title>Sphingomonas sp. nov., a novel bacterium isolated from the north slope of the Mount Everest.</title>
        <authorList>
            <person name="Cui X."/>
            <person name="Liu Y."/>
        </authorList>
    </citation>
    <scope>NUCLEOTIDE SEQUENCE</scope>
    <source>
        <strain evidence="1">S5-59</strain>
    </source>
</reference>
<dbReference type="Proteomes" id="UP001058533">
    <property type="component" value="Chromosome"/>
</dbReference>